<reference evidence="2 3" key="2">
    <citation type="journal article" date="2012" name="Proc. Natl. Acad. Sci. U.S.A.">
        <title>Antigenic diversity is generated by distinct evolutionary mechanisms in African trypanosome species.</title>
        <authorList>
            <person name="Jackson A.P."/>
            <person name="Berry A."/>
            <person name="Aslett M."/>
            <person name="Allison H.C."/>
            <person name="Burton P."/>
            <person name="Vavrova-Anderson J."/>
            <person name="Brown R."/>
            <person name="Browne H."/>
            <person name="Corton N."/>
            <person name="Hauser H."/>
            <person name="Gamble J."/>
            <person name="Gilderthorp R."/>
            <person name="Marcello L."/>
            <person name="McQuillan J."/>
            <person name="Otto T.D."/>
            <person name="Quail M.A."/>
            <person name="Sanders M.J."/>
            <person name="van Tonder A."/>
            <person name="Ginger M.L."/>
            <person name="Field M.C."/>
            <person name="Barry J.D."/>
            <person name="Hertz-Fowler C."/>
            <person name="Berriman M."/>
        </authorList>
    </citation>
    <scope>NUCLEOTIDE SEQUENCE [LARGE SCALE GENOMIC DNA]</scope>
    <source>
        <strain evidence="2 3">IL3000</strain>
    </source>
</reference>
<dbReference type="Proteomes" id="UP000000702">
    <property type="component" value="Unassembled WGS sequence"/>
</dbReference>
<feature type="compositionally biased region" description="Polar residues" evidence="1">
    <location>
        <begin position="11"/>
        <end position="25"/>
    </location>
</feature>
<dbReference type="VEuPathDB" id="TriTrypDB:TcIL3000_0_14470"/>
<feature type="compositionally biased region" description="Basic and acidic residues" evidence="1">
    <location>
        <begin position="40"/>
        <end position="50"/>
    </location>
</feature>
<organism evidence="2 3">
    <name type="scientific">Trypanosoma congolense (strain IL3000)</name>
    <dbReference type="NCBI Taxonomy" id="1068625"/>
    <lineage>
        <taxon>Eukaryota</taxon>
        <taxon>Discoba</taxon>
        <taxon>Euglenozoa</taxon>
        <taxon>Kinetoplastea</taxon>
        <taxon>Metakinetoplastina</taxon>
        <taxon>Trypanosomatida</taxon>
        <taxon>Trypanosomatidae</taxon>
        <taxon>Trypanosoma</taxon>
        <taxon>Nannomonas</taxon>
    </lineage>
</organism>
<accession>F9WGU3</accession>
<dbReference type="OMA" id="CARCATK"/>
<keyword evidence="3" id="KW-1185">Reference proteome</keyword>
<evidence type="ECO:0000313" key="2">
    <source>
        <dbReference type="EMBL" id="CCD16531.1"/>
    </source>
</evidence>
<feature type="region of interest" description="Disordered" evidence="1">
    <location>
        <begin position="1"/>
        <end position="58"/>
    </location>
</feature>
<dbReference type="EMBL" id="CAEQ01002326">
    <property type="protein sequence ID" value="CCD16531.1"/>
    <property type="molecule type" value="Genomic_DNA"/>
</dbReference>
<name>F9WGU3_TRYCI</name>
<evidence type="ECO:0000313" key="3">
    <source>
        <dbReference type="Proteomes" id="UP000000702"/>
    </source>
</evidence>
<evidence type="ECO:0000256" key="1">
    <source>
        <dbReference type="SAM" id="MobiDB-lite"/>
    </source>
</evidence>
<dbReference type="AlphaFoldDB" id="F9WGU3"/>
<reference evidence="3" key="1">
    <citation type="submission" date="2011-07" db="EMBL/GenBank/DDBJ databases">
        <title>Divergent evolution of antigenic variation in African trypanosomes.</title>
        <authorList>
            <person name="Jackson A.P."/>
            <person name="Berry A."/>
            <person name="Allison H.C."/>
            <person name="Burton P."/>
            <person name="Anderson J."/>
            <person name="Aslett M."/>
            <person name="Brown R."/>
            <person name="Corton N."/>
            <person name="Harris D."/>
            <person name="Hauser H."/>
            <person name="Gamble J."/>
            <person name="Gilderthorp R."/>
            <person name="McQuillan J."/>
            <person name="Quail M.A."/>
            <person name="Sanders M."/>
            <person name="Van Tonder A."/>
            <person name="Ginger M.L."/>
            <person name="Donelson J.E."/>
            <person name="Field M.C."/>
            <person name="Barry J.D."/>
            <person name="Berriman M."/>
            <person name="Hertz-Fowler C."/>
        </authorList>
    </citation>
    <scope>NUCLEOTIDE SEQUENCE [LARGE SCALE GENOMIC DNA]</scope>
    <source>
        <strain evidence="3">IL3000</strain>
    </source>
</reference>
<feature type="compositionally biased region" description="Basic and acidic residues" evidence="1">
    <location>
        <begin position="1"/>
        <end position="10"/>
    </location>
</feature>
<protein>
    <submittedName>
        <fullName evidence="2">WGS project CAEQ00000000 data, annotated contig 550</fullName>
    </submittedName>
</protein>
<proteinExistence type="predicted"/>
<comment type="caution">
    <text evidence="2">The sequence shown here is derived from an EMBL/GenBank/DDBJ whole genome shotgun (WGS) entry which is preliminary data.</text>
</comment>
<sequence length="338" mass="37229">MNSKESDSLRDTSNGESATSHTFSINAAPFEPLAGATSHPTEKSQERAGPPREQASAMGSSALWAPYSLQYYDMFMLSANMRALPQMGAVPPGGSKRYSGTPILRASSPVRRNPTTTDELKKLEKASLSIHAKPWSPNPDSGLSQEEGDTYIQLKKDWTKVEYDGNNVVAPVPFKEMGSLFVHSLTVRPLDKPSIHLELFNYLCARCATKSFFGRLSCRAADVIIKWVAADVPPLRIAHLLEQVTGATVSALFTEKGKCGYELWLENPEMSKHVVATVSGALWTCPMFHGYAVFAKADEEKAFLLDYINSLVEDFPEPTPYPMRFVEAVTSNIEEVNS</sequence>
<feature type="region of interest" description="Disordered" evidence="1">
    <location>
        <begin position="93"/>
        <end position="116"/>
    </location>
</feature>
<gene>
    <name evidence="2" type="ORF">TCIL3000_0_14470</name>
</gene>